<dbReference type="SUPFAM" id="SSF54236">
    <property type="entry name" value="Ubiquitin-like"/>
    <property type="match status" value="1"/>
</dbReference>
<keyword evidence="3" id="KW-1185">Reference proteome</keyword>
<protein>
    <submittedName>
        <fullName evidence="2">UBTD1 protein</fullName>
    </submittedName>
</protein>
<feature type="non-terminal residue" evidence="2">
    <location>
        <position position="1"/>
    </location>
</feature>
<dbReference type="InterPro" id="IPR039869">
    <property type="entry name" value="UBTD1/2"/>
</dbReference>
<dbReference type="Proteomes" id="UP000618746">
    <property type="component" value="Unassembled WGS sequence"/>
</dbReference>
<dbReference type="Gene3D" id="3.10.20.90">
    <property type="entry name" value="Phosphatidylinositol 3-kinase Catalytic Subunit, Chain A, domain 1"/>
    <property type="match status" value="1"/>
</dbReference>
<evidence type="ECO:0000313" key="2">
    <source>
        <dbReference type="EMBL" id="NXX72575.1"/>
    </source>
</evidence>
<dbReference type="AlphaFoldDB" id="A0A852K6N9"/>
<dbReference type="PROSITE" id="PS50053">
    <property type="entry name" value="UBIQUITIN_2"/>
    <property type="match status" value="1"/>
</dbReference>
<reference evidence="2" key="1">
    <citation type="submission" date="2020-02" db="EMBL/GenBank/DDBJ databases">
        <title>Bird 10,000 Genomes (B10K) Project - Family phase.</title>
        <authorList>
            <person name="Zhang G."/>
        </authorList>
    </citation>
    <scope>NUCLEOTIDE SEQUENCE</scope>
    <source>
        <strain evidence="2">B10K-DU-023-52</strain>
        <tissue evidence="2">Mixed tissue sample</tissue>
    </source>
</reference>
<dbReference type="InterPro" id="IPR000626">
    <property type="entry name" value="Ubiquitin-like_dom"/>
</dbReference>
<gene>
    <name evidence="2" type="primary">Ubtd1_0</name>
    <name evidence="2" type="ORF">SPIPAS_R09682</name>
</gene>
<name>A0A852K6N9_SPIPA</name>
<dbReference type="Pfam" id="PF00240">
    <property type="entry name" value="ubiquitin"/>
    <property type="match status" value="1"/>
</dbReference>
<organism evidence="2 3">
    <name type="scientific">Spizella passerina</name>
    <name type="common">Chipping sparrow</name>
    <dbReference type="NCBI Taxonomy" id="40210"/>
    <lineage>
        <taxon>Eukaryota</taxon>
        <taxon>Metazoa</taxon>
        <taxon>Chordata</taxon>
        <taxon>Craniata</taxon>
        <taxon>Vertebrata</taxon>
        <taxon>Euteleostomi</taxon>
        <taxon>Archelosauria</taxon>
        <taxon>Archosauria</taxon>
        <taxon>Dinosauria</taxon>
        <taxon>Saurischia</taxon>
        <taxon>Theropoda</taxon>
        <taxon>Coelurosauria</taxon>
        <taxon>Aves</taxon>
        <taxon>Neognathae</taxon>
        <taxon>Neoaves</taxon>
        <taxon>Telluraves</taxon>
        <taxon>Australaves</taxon>
        <taxon>Passeriformes</taxon>
        <taxon>Passerellidae</taxon>
        <taxon>Spizella</taxon>
    </lineage>
</organism>
<sequence>QLPVYCLAPPVNLILERSEEEAVEPAEPPPHARREFTLKVRLSTGKDLRLSASMSDTIGQLKKQLQAQEGIDLAWQRWFFSGKLLTDRTRLQETKIQKDFVVQVIVNQPLPPRN</sequence>
<feature type="domain" description="Ubiquitin-like" evidence="1">
    <location>
        <begin position="36"/>
        <end position="111"/>
    </location>
</feature>
<dbReference type="SMART" id="SM00213">
    <property type="entry name" value="UBQ"/>
    <property type="match status" value="1"/>
</dbReference>
<comment type="caution">
    <text evidence="2">The sequence shown here is derived from an EMBL/GenBank/DDBJ whole genome shotgun (WGS) entry which is preliminary data.</text>
</comment>
<dbReference type="EMBL" id="WBNQ01563117">
    <property type="protein sequence ID" value="NXX72575.1"/>
    <property type="molecule type" value="Genomic_DNA"/>
</dbReference>
<dbReference type="PRINTS" id="PR00348">
    <property type="entry name" value="UBIQUITIN"/>
</dbReference>
<dbReference type="InterPro" id="IPR029071">
    <property type="entry name" value="Ubiquitin-like_domsf"/>
</dbReference>
<proteinExistence type="predicted"/>
<accession>A0A852K6N9</accession>
<dbReference type="PANTHER" id="PTHR13609">
    <property type="entry name" value="UBIQUITIN DOMAIN CONTAINING 1 PROTEIN-RELATED"/>
    <property type="match status" value="1"/>
</dbReference>
<evidence type="ECO:0000313" key="3">
    <source>
        <dbReference type="Proteomes" id="UP000618746"/>
    </source>
</evidence>
<dbReference type="OrthoDB" id="1640476at2759"/>
<feature type="non-terminal residue" evidence="2">
    <location>
        <position position="114"/>
    </location>
</feature>
<dbReference type="InterPro" id="IPR019956">
    <property type="entry name" value="Ubiquitin_dom"/>
</dbReference>
<evidence type="ECO:0000259" key="1">
    <source>
        <dbReference type="PROSITE" id="PS50053"/>
    </source>
</evidence>